<dbReference type="GO" id="GO:0000976">
    <property type="term" value="F:transcription cis-regulatory region binding"/>
    <property type="evidence" value="ECO:0007669"/>
    <property type="project" value="TreeGrafter"/>
</dbReference>
<dbReference type="PANTHER" id="PTHR30055:SF237">
    <property type="entry name" value="TRANSCRIPTIONAL REPRESSOR MCE3R"/>
    <property type="match status" value="1"/>
</dbReference>
<feature type="DNA-binding region" description="H-T-H motif" evidence="2">
    <location>
        <begin position="45"/>
        <end position="64"/>
    </location>
</feature>
<protein>
    <submittedName>
        <fullName evidence="4">DNA-binding transcriptional repressor AcrR</fullName>
    </submittedName>
</protein>
<dbReference type="Pfam" id="PF00440">
    <property type="entry name" value="TetR_N"/>
    <property type="match status" value="1"/>
</dbReference>
<organism evidence="4 5">
    <name type="scientific">Phaeobacter italicus</name>
    <dbReference type="NCBI Taxonomy" id="481446"/>
    <lineage>
        <taxon>Bacteria</taxon>
        <taxon>Pseudomonadati</taxon>
        <taxon>Pseudomonadota</taxon>
        <taxon>Alphaproteobacteria</taxon>
        <taxon>Rhodobacterales</taxon>
        <taxon>Roseobacteraceae</taxon>
        <taxon>Phaeobacter</taxon>
    </lineage>
</organism>
<dbReference type="RefSeq" id="WP_050672873.1">
    <property type="nucleotide sequence ID" value="NZ_CVRL01000013.1"/>
</dbReference>
<gene>
    <name evidence="4" type="ORF">NIT7321_01169</name>
</gene>
<dbReference type="PANTHER" id="PTHR30055">
    <property type="entry name" value="HTH-TYPE TRANSCRIPTIONAL REGULATOR RUTR"/>
    <property type="match status" value="1"/>
</dbReference>
<keyword evidence="5" id="KW-1185">Reference proteome</keyword>
<dbReference type="SUPFAM" id="SSF46689">
    <property type="entry name" value="Homeodomain-like"/>
    <property type="match status" value="1"/>
</dbReference>
<evidence type="ECO:0000256" key="2">
    <source>
        <dbReference type="PROSITE-ProRule" id="PRU00335"/>
    </source>
</evidence>
<dbReference type="Gene3D" id="1.10.357.10">
    <property type="entry name" value="Tetracycline Repressor, domain 2"/>
    <property type="match status" value="1"/>
</dbReference>
<dbReference type="PROSITE" id="PS50977">
    <property type="entry name" value="HTH_TETR_2"/>
    <property type="match status" value="1"/>
</dbReference>
<dbReference type="PRINTS" id="PR00455">
    <property type="entry name" value="HTHTETR"/>
</dbReference>
<name>A0A0H5DFT1_9RHOB</name>
<evidence type="ECO:0000313" key="5">
    <source>
        <dbReference type="Proteomes" id="UP000043764"/>
    </source>
</evidence>
<reference evidence="5" key="1">
    <citation type="submission" date="2015-05" db="EMBL/GenBank/DDBJ databases">
        <authorList>
            <person name="Rodrigo-Torres Lidia"/>
            <person name="Arahal R.David."/>
        </authorList>
    </citation>
    <scope>NUCLEOTIDE SEQUENCE [LARGE SCALE GENOMIC DNA]</scope>
    <source>
        <strain evidence="5">CECT 7321</strain>
    </source>
</reference>
<dbReference type="AlphaFoldDB" id="A0A0H5DFT1"/>
<dbReference type="InterPro" id="IPR009057">
    <property type="entry name" value="Homeodomain-like_sf"/>
</dbReference>
<feature type="domain" description="HTH tetR-type" evidence="3">
    <location>
        <begin position="22"/>
        <end position="82"/>
    </location>
</feature>
<evidence type="ECO:0000256" key="1">
    <source>
        <dbReference type="ARBA" id="ARBA00023125"/>
    </source>
</evidence>
<sequence length="221" mass="25248">MAEKPILHRDNPDAEPLIGNIKVTRTDWLNVAMDVLVTDGVEQVKVLALAERMGVSRSSFYWYFKSRQELLDALLTSWDQTNTAGLITQAETPAETITAAVLNVFRCTTNPELFNTALDFAIRDWSRRSGPVRNLLDASDARRVQALADMFRRFDYPDLEARTRARVLYYMQLGYDMAGLNEPYEQRVSMTGSYLEVFTGKPANPDELAEFAIYAKQYWRA</sequence>
<dbReference type="InterPro" id="IPR050109">
    <property type="entry name" value="HTH-type_TetR-like_transc_reg"/>
</dbReference>
<dbReference type="Proteomes" id="UP000043764">
    <property type="component" value="Unassembled WGS sequence"/>
</dbReference>
<proteinExistence type="predicted"/>
<dbReference type="GO" id="GO:0003700">
    <property type="term" value="F:DNA-binding transcription factor activity"/>
    <property type="evidence" value="ECO:0007669"/>
    <property type="project" value="TreeGrafter"/>
</dbReference>
<keyword evidence="1 2" id="KW-0238">DNA-binding</keyword>
<evidence type="ECO:0000259" key="3">
    <source>
        <dbReference type="PROSITE" id="PS50977"/>
    </source>
</evidence>
<dbReference type="InterPro" id="IPR001647">
    <property type="entry name" value="HTH_TetR"/>
</dbReference>
<dbReference type="STRING" id="481446.NIT7645_02521"/>
<accession>A0A0H5DFT1</accession>
<evidence type="ECO:0000313" key="4">
    <source>
        <dbReference type="EMBL" id="CRL10325.1"/>
    </source>
</evidence>
<dbReference type="EMBL" id="CVRL01000013">
    <property type="protein sequence ID" value="CRL10325.1"/>
    <property type="molecule type" value="Genomic_DNA"/>
</dbReference>